<gene>
    <name evidence="12" type="ORF">I6H45_04330</name>
</gene>
<evidence type="ECO:0000256" key="4">
    <source>
        <dbReference type="ARBA" id="ARBA00022679"/>
    </source>
</evidence>
<dbReference type="SUPFAM" id="SSF53448">
    <property type="entry name" value="Nucleotide-diphospho-sugar transferases"/>
    <property type="match status" value="1"/>
</dbReference>
<protein>
    <recommendedName>
        <fullName evidence="10">4,4'-diaponeurosporenoate glycosyltransferase</fullName>
    </recommendedName>
</protein>
<dbReference type="GeneID" id="79021946"/>
<dbReference type="Proteomes" id="UP000595276">
    <property type="component" value="Chromosome"/>
</dbReference>
<evidence type="ECO:0000256" key="3">
    <source>
        <dbReference type="ARBA" id="ARBA00022676"/>
    </source>
</evidence>
<evidence type="ECO:0000256" key="6">
    <source>
        <dbReference type="ARBA" id="ARBA00023136"/>
    </source>
</evidence>
<dbReference type="GO" id="GO:0016117">
    <property type="term" value="P:carotenoid biosynthetic process"/>
    <property type="evidence" value="ECO:0007669"/>
    <property type="project" value="UniProtKB-KW"/>
</dbReference>
<name>A0A7T4K681_9FIRM</name>
<sequence>MVTIIVPTYNEEENIKKFQNNLSKLEGDFEIIFSDGFSTDRTYDLIKYKKIRQAKYRSNQMNEAVKYAQGDILWFLHADSMVDPLSIKKIEESDLDAVGCFKLKFDKKNLLLKIIEIGSNLRVDIRKIAFGDQGIFVKKSLFEKLGGYKPIPLMEDYEFSIMLKENDIAIKRLNTPITTSSRRYMKNGILKTNRMMHKLQKTYRKARKKGYVNKIIDDIYNVYEQKE</sequence>
<dbReference type="KEGG" id="avg:I6H45_04330"/>
<dbReference type="InterPro" id="IPR029044">
    <property type="entry name" value="Nucleotide-diphossugar_trans"/>
</dbReference>
<dbReference type="NCBIfam" id="TIGR04283">
    <property type="entry name" value="glyco_like_mftF"/>
    <property type="match status" value="1"/>
</dbReference>
<dbReference type="EMBL" id="CP066014">
    <property type="protein sequence ID" value="QQB62710.1"/>
    <property type="molecule type" value="Genomic_DNA"/>
</dbReference>
<evidence type="ECO:0000259" key="11">
    <source>
        <dbReference type="Pfam" id="PF00535"/>
    </source>
</evidence>
<feature type="domain" description="Glycosyltransferase 2-like" evidence="11">
    <location>
        <begin position="3"/>
        <end position="90"/>
    </location>
</feature>
<dbReference type="Gene3D" id="3.90.550.10">
    <property type="entry name" value="Spore Coat Polysaccharide Biosynthesis Protein SpsA, Chain A"/>
    <property type="match status" value="1"/>
</dbReference>
<evidence type="ECO:0000256" key="7">
    <source>
        <dbReference type="ARBA" id="ARBA00037281"/>
    </source>
</evidence>
<comment type="similarity">
    <text evidence="9">Belongs to the glycosyltransferase 2 family. CrtQ subfamily.</text>
</comment>
<organism evidence="12 13">
    <name type="scientific">Anaerococcus vaginalis</name>
    <dbReference type="NCBI Taxonomy" id="33037"/>
    <lineage>
        <taxon>Bacteria</taxon>
        <taxon>Bacillati</taxon>
        <taxon>Bacillota</taxon>
        <taxon>Tissierellia</taxon>
        <taxon>Tissierellales</taxon>
        <taxon>Peptoniphilaceae</taxon>
        <taxon>Anaerococcus</taxon>
    </lineage>
</organism>
<keyword evidence="4 12" id="KW-0808">Transferase</keyword>
<dbReference type="InterPro" id="IPR026461">
    <property type="entry name" value="Trfase_2_rSAM/seldom_assoc"/>
</dbReference>
<evidence type="ECO:0000256" key="2">
    <source>
        <dbReference type="ARBA" id="ARBA00022475"/>
    </source>
</evidence>
<dbReference type="CDD" id="cd02522">
    <property type="entry name" value="GT_2_like_a"/>
    <property type="match status" value="1"/>
</dbReference>
<keyword evidence="6" id="KW-0472">Membrane</keyword>
<dbReference type="PANTHER" id="PTHR43646">
    <property type="entry name" value="GLYCOSYLTRANSFERASE"/>
    <property type="match status" value="1"/>
</dbReference>
<evidence type="ECO:0000313" key="12">
    <source>
        <dbReference type="EMBL" id="QQB62710.1"/>
    </source>
</evidence>
<proteinExistence type="inferred from homology"/>
<accession>A0A7T4K681</accession>
<dbReference type="GO" id="GO:0016757">
    <property type="term" value="F:glycosyltransferase activity"/>
    <property type="evidence" value="ECO:0007669"/>
    <property type="project" value="UniProtKB-KW"/>
</dbReference>
<comment type="function">
    <text evidence="7">Catalyzes the glycosylation of 4,4'-diaponeurosporenoate, i.e. the esterification of glucose at the C1'' position with the carboxyl group of 4,4'-diaponeurosporenic acid, to form glycosyl-4,4'-diaponeurosporenoate. This is a step in the biosynthesis of staphyloxanthin, an orange pigment present in most staphylococci strains.</text>
</comment>
<evidence type="ECO:0000256" key="10">
    <source>
        <dbReference type="ARBA" id="ARBA00040345"/>
    </source>
</evidence>
<keyword evidence="2" id="KW-1003">Cell membrane</keyword>
<keyword evidence="3" id="KW-0328">Glycosyltransferase</keyword>
<keyword evidence="5" id="KW-0125">Carotenoid biosynthesis</keyword>
<dbReference type="GO" id="GO:0005886">
    <property type="term" value="C:plasma membrane"/>
    <property type="evidence" value="ECO:0007669"/>
    <property type="project" value="UniProtKB-SubCell"/>
</dbReference>
<evidence type="ECO:0000256" key="1">
    <source>
        <dbReference type="ARBA" id="ARBA00004236"/>
    </source>
</evidence>
<dbReference type="InterPro" id="IPR001173">
    <property type="entry name" value="Glyco_trans_2-like"/>
</dbReference>
<evidence type="ECO:0000256" key="9">
    <source>
        <dbReference type="ARBA" id="ARBA00038120"/>
    </source>
</evidence>
<dbReference type="RefSeq" id="WP_004838705.1">
    <property type="nucleotide sequence ID" value="NZ_CP066014.1"/>
</dbReference>
<dbReference type="Pfam" id="PF00535">
    <property type="entry name" value="Glycos_transf_2"/>
    <property type="match status" value="1"/>
</dbReference>
<comment type="subcellular location">
    <subcellularLocation>
        <location evidence="1">Cell membrane</location>
    </subcellularLocation>
</comment>
<dbReference type="AlphaFoldDB" id="A0A7T4K681"/>
<evidence type="ECO:0000256" key="5">
    <source>
        <dbReference type="ARBA" id="ARBA00022746"/>
    </source>
</evidence>
<evidence type="ECO:0000313" key="13">
    <source>
        <dbReference type="Proteomes" id="UP000595276"/>
    </source>
</evidence>
<evidence type="ECO:0000256" key="8">
    <source>
        <dbReference type="ARBA" id="ARBA00037904"/>
    </source>
</evidence>
<reference evidence="12 13" key="1">
    <citation type="submission" date="2020-12" db="EMBL/GenBank/DDBJ databases">
        <title>FDA dAtabase for Regulatory Grade micrObial Sequences (FDA-ARGOS): Supporting development and validation of Infectious Disease Dx tests.</title>
        <authorList>
            <person name="Sproer C."/>
            <person name="Gronow S."/>
            <person name="Severitt S."/>
            <person name="Schroder I."/>
            <person name="Tallon L."/>
            <person name="Sadzewicz L."/>
            <person name="Zhao X."/>
            <person name="Boylan J."/>
            <person name="Ott S."/>
            <person name="Bowen H."/>
            <person name="Vavikolanu K."/>
            <person name="Mehta A."/>
            <person name="Aluvathingal J."/>
            <person name="Nadendla S."/>
            <person name="Lowell S."/>
            <person name="Myers T."/>
            <person name="Yan Y."/>
            <person name="Sichtig H."/>
        </authorList>
    </citation>
    <scope>NUCLEOTIDE SEQUENCE [LARGE SCALE GENOMIC DNA]</scope>
    <source>
        <strain evidence="12 13">FDAARGOS_988</strain>
    </source>
</reference>
<dbReference type="PANTHER" id="PTHR43646:SF2">
    <property type="entry name" value="GLYCOSYLTRANSFERASE 2-LIKE DOMAIN-CONTAINING PROTEIN"/>
    <property type="match status" value="1"/>
</dbReference>
<comment type="pathway">
    <text evidence="8">Carotenoid biosynthesis; staphyloxanthin biosynthesis; staphyloxanthin from farnesyl diphosphate: step 4/5.</text>
</comment>